<keyword evidence="1" id="KW-1133">Transmembrane helix</keyword>
<dbReference type="InParanoid" id="K0IFM5"/>
<proteinExistence type="predicted"/>
<gene>
    <name evidence="2" type="ordered locus">Ngar_c32500</name>
</gene>
<dbReference type="KEGG" id="nga:Ngar_c32500"/>
<feature type="transmembrane region" description="Helical" evidence="1">
    <location>
        <begin position="80"/>
        <end position="100"/>
    </location>
</feature>
<keyword evidence="1" id="KW-0812">Transmembrane</keyword>
<evidence type="ECO:0000313" key="3">
    <source>
        <dbReference type="Proteomes" id="UP000008037"/>
    </source>
</evidence>
<dbReference type="AlphaFoldDB" id="K0IFM5"/>
<keyword evidence="1" id="KW-0472">Membrane</keyword>
<sequence>MLAGLFAISSHGDASAQYGGSGAAGGQVTQEQLARCEELGIERSQCTDVNILARERLTAAQENPSSGSGTPMLSTETGQMAVFIGILGAIFGGVAAIFFFKGRGSKPITR</sequence>
<dbReference type="HOGENOM" id="CLU_165240_0_0_2"/>
<accession>K0IFM5</accession>
<evidence type="ECO:0000256" key="1">
    <source>
        <dbReference type="SAM" id="Phobius"/>
    </source>
</evidence>
<organism evidence="2 3">
    <name type="scientific">Nitrososphaera gargensis (strain Ga9.2)</name>
    <dbReference type="NCBI Taxonomy" id="1237085"/>
    <lineage>
        <taxon>Archaea</taxon>
        <taxon>Nitrososphaerota</taxon>
        <taxon>Nitrososphaeria</taxon>
        <taxon>Nitrososphaerales</taxon>
        <taxon>Nitrososphaeraceae</taxon>
        <taxon>Nitrososphaera</taxon>
    </lineage>
</organism>
<keyword evidence="3" id="KW-1185">Reference proteome</keyword>
<name>K0IFM5_NITGG</name>
<reference evidence="2 3" key="1">
    <citation type="journal article" date="2012" name="Environ. Microbiol.">
        <title>The genome of the ammonia-oxidizing Candidatus Nitrososphaera gargensis: insights into metabolic versatility and environmental adaptations.</title>
        <authorList>
            <person name="Spang A."/>
            <person name="Poehlein A."/>
            <person name="Offre P."/>
            <person name="Zumbragel S."/>
            <person name="Haider S."/>
            <person name="Rychlik N."/>
            <person name="Nowka B."/>
            <person name="Schmeisser C."/>
            <person name="Lebedeva E.V."/>
            <person name="Rattei T."/>
            <person name="Bohm C."/>
            <person name="Schmid M."/>
            <person name="Galushko A."/>
            <person name="Hatzenpichler R."/>
            <person name="Weinmaier T."/>
            <person name="Daniel R."/>
            <person name="Schleper C."/>
            <person name="Spieck E."/>
            <person name="Streit W."/>
            <person name="Wagner M."/>
        </authorList>
    </citation>
    <scope>NUCLEOTIDE SEQUENCE [LARGE SCALE GENOMIC DNA]</scope>
    <source>
        <strain evidence="3">Ga9.2</strain>
    </source>
</reference>
<dbReference type="EMBL" id="CP002408">
    <property type="protein sequence ID" value="AFU60166.1"/>
    <property type="molecule type" value="Genomic_DNA"/>
</dbReference>
<dbReference type="BioCyc" id="CNIT1237085:G1324-3250-MONOMER"/>
<evidence type="ECO:0000313" key="2">
    <source>
        <dbReference type="EMBL" id="AFU60166.1"/>
    </source>
</evidence>
<dbReference type="Proteomes" id="UP000008037">
    <property type="component" value="Chromosome"/>
</dbReference>
<protein>
    <submittedName>
        <fullName evidence="2">Uncharacterized protein</fullName>
    </submittedName>
</protein>